<dbReference type="RefSeq" id="WP_193955363.1">
    <property type="nucleotide sequence ID" value="NZ_JADEYS010000033.1"/>
</dbReference>
<dbReference type="EMBL" id="JADEYS010000033">
    <property type="protein sequence ID" value="MBE9399670.1"/>
    <property type="molecule type" value="Genomic_DNA"/>
</dbReference>
<evidence type="ECO:0000313" key="2">
    <source>
        <dbReference type="EMBL" id="MBE9399670.1"/>
    </source>
</evidence>
<proteinExistence type="predicted"/>
<dbReference type="Gene3D" id="3.30.70.100">
    <property type="match status" value="1"/>
</dbReference>
<evidence type="ECO:0000313" key="3">
    <source>
        <dbReference type="Proteomes" id="UP000640333"/>
    </source>
</evidence>
<dbReference type="Pfam" id="PF03992">
    <property type="entry name" value="ABM"/>
    <property type="match status" value="1"/>
</dbReference>
<protein>
    <submittedName>
        <fullName evidence="2">Antibiotic biosynthesis monooxygenase</fullName>
    </submittedName>
</protein>
<dbReference type="Proteomes" id="UP000640333">
    <property type="component" value="Unassembled WGS sequence"/>
</dbReference>
<reference evidence="2" key="1">
    <citation type="submission" date="2020-10" db="EMBL/GenBank/DDBJ databases">
        <title>Bacterium isolated from coastal waters sediment.</title>
        <authorList>
            <person name="Chen R.-J."/>
            <person name="Lu D.-C."/>
            <person name="Zhu K.-L."/>
            <person name="Du Z.-J."/>
        </authorList>
    </citation>
    <scope>NUCLEOTIDE SEQUENCE</scope>
    <source>
        <strain evidence="2">N1Y112</strain>
    </source>
</reference>
<dbReference type="SUPFAM" id="SSF54909">
    <property type="entry name" value="Dimeric alpha+beta barrel"/>
    <property type="match status" value="1"/>
</dbReference>
<keyword evidence="2" id="KW-0503">Monooxygenase</keyword>
<dbReference type="PROSITE" id="PS51725">
    <property type="entry name" value="ABM"/>
    <property type="match status" value="1"/>
</dbReference>
<comment type="caution">
    <text evidence="2">The sequence shown here is derived from an EMBL/GenBank/DDBJ whole genome shotgun (WGS) entry which is preliminary data.</text>
</comment>
<keyword evidence="3" id="KW-1185">Reference proteome</keyword>
<organism evidence="2 3">
    <name type="scientific">Pontibacterium sinense</name>
    <dbReference type="NCBI Taxonomy" id="2781979"/>
    <lineage>
        <taxon>Bacteria</taxon>
        <taxon>Pseudomonadati</taxon>
        <taxon>Pseudomonadota</taxon>
        <taxon>Gammaproteobacteria</taxon>
        <taxon>Oceanospirillales</taxon>
        <taxon>Oceanospirillaceae</taxon>
        <taxon>Pontibacterium</taxon>
    </lineage>
</organism>
<dbReference type="GO" id="GO:0004497">
    <property type="term" value="F:monooxygenase activity"/>
    <property type="evidence" value="ECO:0007669"/>
    <property type="project" value="UniProtKB-KW"/>
</dbReference>
<dbReference type="InterPro" id="IPR007138">
    <property type="entry name" value="ABM_dom"/>
</dbReference>
<dbReference type="AlphaFoldDB" id="A0A8J7FDX1"/>
<gene>
    <name evidence="2" type="ORF">IOQ59_20595</name>
</gene>
<evidence type="ECO:0000259" key="1">
    <source>
        <dbReference type="PROSITE" id="PS51725"/>
    </source>
</evidence>
<name>A0A8J7FDX1_9GAMM</name>
<accession>A0A8J7FDX1</accession>
<feature type="domain" description="ABM" evidence="1">
    <location>
        <begin position="2"/>
        <end position="91"/>
    </location>
</feature>
<dbReference type="InterPro" id="IPR011008">
    <property type="entry name" value="Dimeric_a/b-barrel"/>
</dbReference>
<keyword evidence="2" id="KW-0560">Oxidoreductase</keyword>
<sequence length="93" mass="11081">MIRVIIERHIADDLAEYYEKAARNTLQQAMNAHGFISGEALHNANDINHRYVIVNYRTIQDWQRWYGSAERKEMMEAIHPMLDRDEKITILEH</sequence>